<accession>A0A849CB37</accession>
<dbReference type="InterPro" id="IPR037523">
    <property type="entry name" value="VOC_core"/>
</dbReference>
<evidence type="ECO:0000259" key="1">
    <source>
        <dbReference type="PROSITE" id="PS51819"/>
    </source>
</evidence>
<gene>
    <name evidence="2" type="ORF">HLB23_20030</name>
</gene>
<dbReference type="Proteomes" id="UP000586827">
    <property type="component" value="Unassembled WGS sequence"/>
</dbReference>
<dbReference type="AlphaFoldDB" id="A0A849CB37"/>
<dbReference type="Pfam" id="PF00903">
    <property type="entry name" value="Glyoxalase"/>
    <property type="match status" value="1"/>
</dbReference>
<dbReference type="InterPro" id="IPR029068">
    <property type="entry name" value="Glyas_Bleomycin-R_OHBP_Dase"/>
</dbReference>
<dbReference type="InterPro" id="IPR004360">
    <property type="entry name" value="Glyas_Fos-R_dOase_dom"/>
</dbReference>
<proteinExistence type="predicted"/>
<dbReference type="CDD" id="cd08351">
    <property type="entry name" value="ChaP_like"/>
    <property type="match status" value="1"/>
</dbReference>
<sequence>MSIQFNHTIVACQNREESAAYWADIMGLEVGEAAGPFLPVQVANGVTFDFANLPPHLADEIPAQHYAFLVSEDEFDSAYRKIQERGQTYWADPQMKGVNEINHHDGGRGIYFQDPGGHFLELITVPYGGWPEGR</sequence>
<dbReference type="Gene3D" id="3.10.180.10">
    <property type="entry name" value="2,3-Dihydroxybiphenyl 1,2-Dioxygenase, domain 1"/>
    <property type="match status" value="1"/>
</dbReference>
<keyword evidence="3" id="KW-1185">Reference proteome</keyword>
<dbReference type="EMBL" id="JABELX010000007">
    <property type="protein sequence ID" value="NNH72119.1"/>
    <property type="molecule type" value="Genomic_DNA"/>
</dbReference>
<dbReference type="PROSITE" id="PS51819">
    <property type="entry name" value="VOC"/>
    <property type="match status" value="1"/>
</dbReference>
<organism evidence="2 3">
    <name type="scientific">Nocardia uniformis</name>
    <dbReference type="NCBI Taxonomy" id="53432"/>
    <lineage>
        <taxon>Bacteria</taxon>
        <taxon>Bacillati</taxon>
        <taxon>Actinomycetota</taxon>
        <taxon>Actinomycetes</taxon>
        <taxon>Mycobacteriales</taxon>
        <taxon>Nocardiaceae</taxon>
        <taxon>Nocardia</taxon>
    </lineage>
</organism>
<comment type="caution">
    <text evidence="2">The sequence shown here is derived from an EMBL/GenBank/DDBJ whole genome shotgun (WGS) entry which is preliminary data.</text>
</comment>
<reference evidence="2 3" key="1">
    <citation type="submission" date="2020-05" db="EMBL/GenBank/DDBJ databases">
        <title>MicrobeNet Type strains.</title>
        <authorList>
            <person name="Nicholson A.C."/>
        </authorList>
    </citation>
    <scope>NUCLEOTIDE SEQUENCE [LARGE SCALE GENOMIC DNA]</scope>
    <source>
        <strain evidence="2 3">JCM 3224</strain>
    </source>
</reference>
<name>A0A849CB37_9NOCA</name>
<evidence type="ECO:0000313" key="3">
    <source>
        <dbReference type="Proteomes" id="UP000586827"/>
    </source>
</evidence>
<protein>
    <submittedName>
        <fullName evidence="2">VOC family protein</fullName>
    </submittedName>
</protein>
<feature type="domain" description="VOC" evidence="1">
    <location>
        <begin position="4"/>
        <end position="125"/>
    </location>
</feature>
<evidence type="ECO:0000313" key="2">
    <source>
        <dbReference type="EMBL" id="NNH72119.1"/>
    </source>
</evidence>
<dbReference type="SUPFAM" id="SSF54593">
    <property type="entry name" value="Glyoxalase/Bleomycin resistance protein/Dihydroxybiphenyl dioxygenase"/>
    <property type="match status" value="1"/>
</dbReference>
<dbReference type="RefSeq" id="WP_067518715.1">
    <property type="nucleotide sequence ID" value="NZ_JABELX010000007.1"/>
</dbReference>